<keyword evidence="2" id="KW-1185">Reference proteome</keyword>
<evidence type="ECO:0000313" key="2">
    <source>
        <dbReference type="Proteomes" id="UP001239111"/>
    </source>
</evidence>
<protein>
    <submittedName>
        <fullName evidence="1">Uncharacterized protein</fullName>
    </submittedName>
</protein>
<evidence type="ECO:0000313" key="1">
    <source>
        <dbReference type="EMBL" id="KAJ8688511.1"/>
    </source>
</evidence>
<reference evidence="1" key="1">
    <citation type="submission" date="2023-04" db="EMBL/GenBank/DDBJ databases">
        <title>A chromosome-level genome assembly of the parasitoid wasp Eretmocerus hayati.</title>
        <authorList>
            <person name="Zhong Y."/>
            <person name="Liu S."/>
            <person name="Liu Y."/>
        </authorList>
    </citation>
    <scope>NUCLEOTIDE SEQUENCE</scope>
    <source>
        <strain evidence="1">ZJU_SS_LIU_2023</strain>
    </source>
</reference>
<proteinExistence type="predicted"/>
<name>A0ACC2Q0H8_9HYME</name>
<accession>A0ACC2Q0H8</accession>
<dbReference type="EMBL" id="CM056741">
    <property type="protein sequence ID" value="KAJ8688511.1"/>
    <property type="molecule type" value="Genomic_DNA"/>
</dbReference>
<dbReference type="Proteomes" id="UP001239111">
    <property type="component" value="Chromosome 1"/>
</dbReference>
<sequence length="2152" mass="240098">MAGSSISSEEDKALAQTRCRQSHSHYSSLYLQHTPTNSKHFIQRRTSELKFFTRRHVNILQQDINRIFNQSLHYDLEILHNFEAIRTNQCIIQSRSPLLYNILRPHISHNNDYSYCHVEQLELYRQIKNLVRLLYTNSDVSHHEQVLFQLILNEFHSCFGFAQKISERDDVFEATHLMNRLFFKNVRGKSGDRNSPTSSDMADSGLGSGSITSPQETLSENSSTDLDEPTETRNPRRRTEKPNTEEGFPIFEKCSNFSRSSSREFEQNRNKLNDPEVCDVSRRSRHTRVDSDHFPEVNVSAASFVHTRPGFIVLNNGVDKKNQGLRKDEQIVQNGRPISAALKDQRANLGNAANSNNCCFIDASSLADDVDMTTPDAAKYDENARSCWSISQVLNDDHSSHVSNGCESVDHSSIDTNQQPSDTASRCRAAASELHSNPLSTSANSKTLDKLNYSQVTHNNSSRSTNKESLFVEIKEADSGESALHSPCPDNTHTDSEQDNQQEKLESSNLEEERQDNASGSEDTNRRPPLIRRNTFELDPNDEKLSSLRQEYERRQGSLVFQNSITQYSQHRVDGEPPFLDSTRAHESSDAPSGSSNFDADSDPGNMFAPTTRIPRRMPDKYDLDIAEKELKSSRPLSSVFDDDGEVENVELRCSMPRSSSDRLLSHYDGDDLSFSSLPVTINDVLAAGDRRGSACSSKLRRNEMTPIVSGGACSTDFNKPPESPIVKRKTESTPIVSGGSVVMPQVEAEPRRSSFARRSLASSMTAAWVVDMSDCRSSASDKSTTSFSAAATTTTKSVTRDRSQPSSLGYFVSLDDVQPPKSSAPATKESAGTGPTNHRRRPSDAASERSYCEFFVDLSDKSTPADSSTDVKSEASTESSSCPSDARKNMFSMFIDLGDTNQQQQQPRPGFSKSSSSSRLADKRFEFSTQQQRRSSGSNDLKPATPRQPTGGVFMYIESDNSGESPMVRRRTLSSSRPAFKRHSWNQDRSSSEHTPTAPRRPLPSMTHKRAHSLSVERPVVVVSANSSSEKSCRPQSLATPSQTEQQMERHTEDAPAEYDAARDTPPNSHVEVVDEELLVSLQKRNYRELERAVSIGESGKLSSQQQQLDECCSEGTETIGTRKSETFDVVSSSSASCPSSSTSENFDSKLTTDLESVPNSTAVVSQDHDTKPVAEHEDDQKRSSNKLEEKRGRSAQPTSFVRLSDLDKRPLSNSANSSVKSTGTNAKTRLSVSMTGTSWVENKLVKSFRDYESVGDTTMPPRRLPLSVATALAKSDNFDDFEKDRETVVSESDLSSLQSSMGRSGQGSTEETETSSIAMSKPYNRLGEDLLRMFIEEINPDVTIDVGGRRIRAHKCILSSRCQYFAAILSGGWIESAGNIISLQGYSYNAVHFALCHIYSGESCIPDTISIVELATLADMLCLEGLKEVIAFTLRVKYCHLFHKPCNGCSVGVLECMPLAAAYGLDEVYRKSLRWVTRHFVRIWPTKEFATLPRELMDKCYHQHIVHMSTDNVLQTIMDCDKLLTTLPNVRWAEPVFRLVSNLVDASMKYLTDNFAGVLGNDSFQCLDRELTWNISRLEDHLLAAAERLPPEQACRAYSKLDKMFTLADVDDGQFVKYKWSILFAELMKKIQSRVEKSLIRDAARAARTNAWHKMDLELRRRIQELACLVLLPSDFPTKVGRPSRHSNFFKESKDRLESKVPVSKTPANRSLDLRRVKMAISEHNDRTSKQTPLLQKRKVMNKPKTDPLERKMQTEKLMMNETSVSRPKSWPKIEVKSRYLEPRTRITPKESPLPKSQDKTLDRQQKKKVLISSSDSSRTSSPAMKRAAERKSLLRTTKVPIKKDGKALSSDSLAESNNRLSIRKEIASKSLGITRPESPSLRVKDMDGGLSVDSLADPKKKSGIRKVNRTDAAMSADSLMTDVTTVTTPKSIATNKSSPVLGKIAGNPNINQIRNQDRIKKTSPPVQQRNTPTLNRRPARSLESSTAASRSRAAAVLNTYQGSLNLRKSLLDAAKAPDIPSKTLLSVTMTKSNTRQSITQSVRLSYSAKQDRDRKDESCANQRSNSSPGSKRSPKTNLNSRLSKSTVVQSNRQKVDKFDKRPSNKTESRIAENAEGPKFLKNSSRSGTFSKDEPTILKKSDIDTAAIDV</sequence>
<organism evidence="1 2">
    <name type="scientific">Eretmocerus hayati</name>
    <dbReference type="NCBI Taxonomy" id="131215"/>
    <lineage>
        <taxon>Eukaryota</taxon>
        <taxon>Metazoa</taxon>
        <taxon>Ecdysozoa</taxon>
        <taxon>Arthropoda</taxon>
        <taxon>Hexapoda</taxon>
        <taxon>Insecta</taxon>
        <taxon>Pterygota</taxon>
        <taxon>Neoptera</taxon>
        <taxon>Endopterygota</taxon>
        <taxon>Hymenoptera</taxon>
        <taxon>Apocrita</taxon>
        <taxon>Proctotrupomorpha</taxon>
        <taxon>Chalcidoidea</taxon>
        <taxon>Aphelinidae</taxon>
        <taxon>Aphelininae</taxon>
        <taxon>Eretmocerus</taxon>
    </lineage>
</organism>
<comment type="caution">
    <text evidence="1">The sequence shown here is derived from an EMBL/GenBank/DDBJ whole genome shotgun (WGS) entry which is preliminary data.</text>
</comment>
<gene>
    <name evidence="1" type="ORF">QAD02_024306</name>
</gene>